<dbReference type="Proteomes" id="UP001582793">
    <property type="component" value="Unassembled WGS sequence"/>
</dbReference>
<evidence type="ECO:0000313" key="2">
    <source>
        <dbReference type="EMBL" id="MFB6395224.1"/>
    </source>
</evidence>
<organism evidence="2 3">
    <name type="scientific">Polymorphospora lycopeni</name>
    <dbReference type="NCBI Taxonomy" id="3140240"/>
    <lineage>
        <taxon>Bacteria</taxon>
        <taxon>Bacillati</taxon>
        <taxon>Actinomycetota</taxon>
        <taxon>Actinomycetes</taxon>
        <taxon>Micromonosporales</taxon>
        <taxon>Micromonosporaceae</taxon>
        <taxon>Polymorphospora</taxon>
    </lineage>
</organism>
<proteinExistence type="predicted"/>
<evidence type="ECO:0000313" key="3">
    <source>
        <dbReference type="Proteomes" id="UP001582793"/>
    </source>
</evidence>
<evidence type="ECO:0000256" key="1">
    <source>
        <dbReference type="SAM" id="MobiDB-lite"/>
    </source>
</evidence>
<keyword evidence="3" id="KW-1185">Reference proteome</keyword>
<comment type="caution">
    <text evidence="2">The sequence shown here is derived from an EMBL/GenBank/DDBJ whole genome shotgun (WGS) entry which is preliminary data.</text>
</comment>
<feature type="compositionally biased region" description="Basic residues" evidence="1">
    <location>
        <begin position="192"/>
        <end position="206"/>
    </location>
</feature>
<name>A0ABV5CTY1_9ACTN</name>
<reference evidence="2 3" key="1">
    <citation type="submission" date="2024-04" db="EMBL/GenBank/DDBJ databases">
        <title>Polymorphospora sp. isolated from Baiyangdian Lake in Xiong'an New Area.</title>
        <authorList>
            <person name="Zhang X."/>
            <person name="Liu J."/>
        </authorList>
    </citation>
    <scope>NUCLEOTIDE SEQUENCE [LARGE SCALE GENOMIC DNA]</scope>
    <source>
        <strain evidence="2 3">2-325</strain>
    </source>
</reference>
<dbReference type="InterPro" id="IPR046211">
    <property type="entry name" value="DUF6244"/>
</dbReference>
<dbReference type="EMBL" id="JBCGDC010000053">
    <property type="protein sequence ID" value="MFB6395224.1"/>
    <property type="molecule type" value="Genomic_DNA"/>
</dbReference>
<accession>A0ABV5CTY1</accession>
<protein>
    <submittedName>
        <fullName evidence="2">DUF6244 family protein</fullName>
    </submittedName>
</protein>
<dbReference type="Pfam" id="PF19757">
    <property type="entry name" value="DUF6244"/>
    <property type="match status" value="1"/>
</dbReference>
<sequence length="225" mass="23489">MSLIDSIRSRLHAMTAAIRHAQEQTAAADHSAQQVVAHAAGAGFIGVAREMARVRDLLGQLQAGIGGLSVLVGETGTAVAGAHAQPTAGQITAAFAPLLHRLGALPAEVGRCIGQVDQARQLTVAILRGGDPGVMMARLDAVRQALVAVGQYGADTVRDVEAAVAEAGQLGGSGNRLRVWAYLRGRRHPIRHLPTRRPAGRCRRGSGTRPGDYLDVTGTRARPMA</sequence>
<feature type="region of interest" description="Disordered" evidence="1">
    <location>
        <begin position="192"/>
        <end position="225"/>
    </location>
</feature>
<gene>
    <name evidence="2" type="ORF">AAFH96_19235</name>
</gene>
<dbReference type="RefSeq" id="WP_375735120.1">
    <property type="nucleotide sequence ID" value="NZ_JBCGDC010000053.1"/>
</dbReference>